<feature type="region of interest" description="Disordered" evidence="1">
    <location>
        <begin position="200"/>
        <end position="264"/>
    </location>
</feature>
<evidence type="ECO:0000313" key="2">
    <source>
        <dbReference type="EMBL" id="KAF7372662.1"/>
    </source>
</evidence>
<name>A0A8H6Z854_9AGAR</name>
<dbReference type="AlphaFoldDB" id="A0A8H6Z854"/>
<feature type="compositionally biased region" description="Basic and acidic residues" evidence="1">
    <location>
        <begin position="178"/>
        <end position="192"/>
    </location>
</feature>
<dbReference type="Proteomes" id="UP000620124">
    <property type="component" value="Unassembled WGS sequence"/>
</dbReference>
<gene>
    <name evidence="2" type="ORF">MVEN_00129300</name>
</gene>
<keyword evidence="3" id="KW-1185">Reference proteome</keyword>
<feature type="region of interest" description="Disordered" evidence="1">
    <location>
        <begin position="286"/>
        <end position="350"/>
    </location>
</feature>
<dbReference type="OrthoDB" id="3023336at2759"/>
<dbReference type="EMBL" id="JACAZI010000001">
    <property type="protein sequence ID" value="KAF7372662.1"/>
    <property type="molecule type" value="Genomic_DNA"/>
</dbReference>
<evidence type="ECO:0000313" key="3">
    <source>
        <dbReference type="Proteomes" id="UP000620124"/>
    </source>
</evidence>
<protein>
    <submittedName>
        <fullName evidence="2">Uncharacterized protein</fullName>
    </submittedName>
</protein>
<feature type="compositionally biased region" description="Low complexity" evidence="1">
    <location>
        <begin position="307"/>
        <end position="325"/>
    </location>
</feature>
<proteinExistence type="predicted"/>
<feature type="region of interest" description="Disordered" evidence="1">
    <location>
        <begin position="173"/>
        <end position="192"/>
    </location>
</feature>
<accession>A0A8H6Z854</accession>
<feature type="compositionally biased region" description="Basic and acidic residues" evidence="1">
    <location>
        <begin position="200"/>
        <end position="221"/>
    </location>
</feature>
<reference evidence="2" key="1">
    <citation type="submission" date="2020-05" db="EMBL/GenBank/DDBJ databases">
        <title>Mycena genomes resolve the evolution of fungal bioluminescence.</title>
        <authorList>
            <person name="Tsai I.J."/>
        </authorList>
    </citation>
    <scope>NUCLEOTIDE SEQUENCE</scope>
    <source>
        <strain evidence="2">CCC161011</strain>
    </source>
</reference>
<evidence type="ECO:0000256" key="1">
    <source>
        <dbReference type="SAM" id="MobiDB-lite"/>
    </source>
</evidence>
<organism evidence="2 3">
    <name type="scientific">Mycena venus</name>
    <dbReference type="NCBI Taxonomy" id="2733690"/>
    <lineage>
        <taxon>Eukaryota</taxon>
        <taxon>Fungi</taxon>
        <taxon>Dikarya</taxon>
        <taxon>Basidiomycota</taxon>
        <taxon>Agaricomycotina</taxon>
        <taxon>Agaricomycetes</taxon>
        <taxon>Agaricomycetidae</taxon>
        <taxon>Agaricales</taxon>
        <taxon>Marasmiineae</taxon>
        <taxon>Mycenaceae</taxon>
        <taxon>Mycena</taxon>
    </lineage>
</organism>
<feature type="compositionally biased region" description="Polar residues" evidence="1">
    <location>
        <begin position="244"/>
        <end position="262"/>
    </location>
</feature>
<comment type="caution">
    <text evidence="2">The sequence shown here is derived from an EMBL/GenBank/DDBJ whole genome shotgun (WGS) entry which is preliminary data.</text>
</comment>
<sequence>MEAAPVLGFGDAFLPTVDRDELRGKINDAETLLCYVLRVCYTHIDRGIPPLPHLCREDYQRIRNFKYLDSPQAVEEFKAWVVTLPDPTGELTGCVFLECPPDDWHLMEATTNLGEAQHAWNNSQTGIGMGIIESFQKYAELDARRAAEIENMLSSGNLNNPHNEVVDRYASRNRRRAAAAEKGRHAQAADENVHALERARAENKAAGDEIRRQLKQAKAEAKSSSSRRAYVSRPRKNMDKSASARPSSTPENSEVITASEQPETVIVFTPQTSSVAETSAPTVAAAACEQSNSSGDAHVSRPRRTKNTPTTAATSTSRPSTAATSLGKRKKASSTTESKSSRAKRSKKDPLGTWSVERVEGDDIMVLTGREFATLYPDEFREIYPQEVKHI</sequence>